<sequence length="138" mass="15478">MMPPTQARLAKCRKGAQKGSRTLHTENTYIVLRPLPAFNTHIPNKKHDDLFRARRQQPSLLPTCRNVDAFHDFLACACLLPVLMAAFAFILIIGLPKCQFLLCDYLAFLPFVCFITAASVCPISSQMYCVASVCVPFR</sequence>
<dbReference type="Proteomes" id="UP000606786">
    <property type="component" value="Unassembled WGS sequence"/>
</dbReference>
<evidence type="ECO:0000313" key="3">
    <source>
        <dbReference type="Proteomes" id="UP000606786"/>
    </source>
</evidence>
<feature type="transmembrane region" description="Helical" evidence="1">
    <location>
        <begin position="73"/>
        <end position="95"/>
    </location>
</feature>
<evidence type="ECO:0000313" key="2">
    <source>
        <dbReference type="EMBL" id="CAD6992870.1"/>
    </source>
</evidence>
<organism evidence="2 3">
    <name type="scientific">Ceratitis capitata</name>
    <name type="common">Mediterranean fruit fly</name>
    <name type="synonym">Tephritis capitata</name>
    <dbReference type="NCBI Taxonomy" id="7213"/>
    <lineage>
        <taxon>Eukaryota</taxon>
        <taxon>Metazoa</taxon>
        <taxon>Ecdysozoa</taxon>
        <taxon>Arthropoda</taxon>
        <taxon>Hexapoda</taxon>
        <taxon>Insecta</taxon>
        <taxon>Pterygota</taxon>
        <taxon>Neoptera</taxon>
        <taxon>Endopterygota</taxon>
        <taxon>Diptera</taxon>
        <taxon>Brachycera</taxon>
        <taxon>Muscomorpha</taxon>
        <taxon>Tephritoidea</taxon>
        <taxon>Tephritidae</taxon>
        <taxon>Ceratitis</taxon>
        <taxon>Ceratitis</taxon>
    </lineage>
</organism>
<proteinExistence type="predicted"/>
<comment type="caution">
    <text evidence="2">The sequence shown here is derived from an EMBL/GenBank/DDBJ whole genome shotgun (WGS) entry which is preliminary data.</text>
</comment>
<keyword evidence="1" id="KW-1133">Transmembrane helix</keyword>
<dbReference type="AlphaFoldDB" id="A0A811U393"/>
<keyword evidence="1" id="KW-0812">Transmembrane</keyword>
<protein>
    <submittedName>
        <fullName evidence="2">(Mediterranean fruit fly) hypothetical protein</fullName>
    </submittedName>
</protein>
<reference evidence="2" key="1">
    <citation type="submission" date="2020-11" db="EMBL/GenBank/DDBJ databases">
        <authorList>
            <person name="Whitehead M."/>
        </authorList>
    </citation>
    <scope>NUCLEOTIDE SEQUENCE</scope>
    <source>
        <strain evidence="2">EGII</strain>
    </source>
</reference>
<evidence type="ECO:0000256" key="1">
    <source>
        <dbReference type="SAM" id="Phobius"/>
    </source>
</evidence>
<name>A0A811U393_CERCA</name>
<gene>
    <name evidence="2" type="ORF">CCAP1982_LOCUS1705</name>
</gene>
<dbReference type="EMBL" id="CAJHJT010000001">
    <property type="protein sequence ID" value="CAD6992870.1"/>
    <property type="molecule type" value="Genomic_DNA"/>
</dbReference>
<keyword evidence="3" id="KW-1185">Reference proteome</keyword>
<accession>A0A811U393</accession>
<feature type="transmembrane region" description="Helical" evidence="1">
    <location>
        <begin position="107"/>
        <end position="135"/>
    </location>
</feature>
<keyword evidence="1" id="KW-0472">Membrane</keyword>